<reference evidence="2" key="1">
    <citation type="journal article" date="2014" name="Genome Announc.">
        <title>Genome sequence of the yeast Cyberlindnera fabianii (Hansenula fabianii).</title>
        <authorList>
            <person name="Freel K.C."/>
            <person name="Sarilar V."/>
            <person name="Neuveglise C."/>
            <person name="Devillers H."/>
            <person name="Friedrich A."/>
            <person name="Schacherer J."/>
        </authorList>
    </citation>
    <scope>NUCLEOTIDE SEQUENCE</scope>
    <source>
        <strain evidence="2">YJS4271</strain>
    </source>
</reference>
<feature type="transmembrane region" description="Helical" evidence="1">
    <location>
        <begin position="74"/>
        <end position="93"/>
    </location>
</feature>
<proteinExistence type="predicted"/>
<feature type="transmembrane region" description="Helical" evidence="1">
    <location>
        <begin position="45"/>
        <end position="62"/>
    </location>
</feature>
<dbReference type="EMBL" id="LK052886">
    <property type="protein sequence ID" value="CDR37775.1"/>
    <property type="molecule type" value="Genomic_DNA"/>
</dbReference>
<keyword evidence="1" id="KW-0472">Membrane</keyword>
<dbReference type="PANTHER" id="PTHR28038">
    <property type="entry name" value="ADL329WP"/>
    <property type="match status" value="1"/>
</dbReference>
<gene>
    <name evidence="2" type="ORF">CYFA0S_01e16908g</name>
</gene>
<organism evidence="2">
    <name type="scientific">Cyberlindnera fabianii</name>
    <name type="common">Yeast</name>
    <name type="synonym">Hansenula fabianii</name>
    <dbReference type="NCBI Taxonomy" id="36022"/>
    <lineage>
        <taxon>Eukaryota</taxon>
        <taxon>Fungi</taxon>
        <taxon>Dikarya</taxon>
        <taxon>Ascomycota</taxon>
        <taxon>Saccharomycotina</taxon>
        <taxon>Saccharomycetes</taxon>
        <taxon>Phaffomycetales</taxon>
        <taxon>Phaffomycetaceae</taxon>
        <taxon>Cyberlindnera</taxon>
    </lineage>
</organism>
<keyword evidence="1" id="KW-0812">Transmembrane</keyword>
<evidence type="ECO:0000313" key="2">
    <source>
        <dbReference type="EMBL" id="CDR37775.1"/>
    </source>
</evidence>
<dbReference type="OrthoDB" id="284718at2759"/>
<protein>
    <submittedName>
        <fullName evidence="2">CYFA0S01e16908g1_1</fullName>
    </submittedName>
</protein>
<dbReference type="VEuPathDB" id="FungiDB:BON22_1630"/>
<dbReference type="PANTHER" id="PTHR28038:SF1">
    <property type="entry name" value="ADL329WP"/>
    <property type="match status" value="1"/>
</dbReference>
<dbReference type="PhylomeDB" id="A0A061AJN4"/>
<evidence type="ECO:0000256" key="1">
    <source>
        <dbReference type="SAM" id="Phobius"/>
    </source>
</evidence>
<sequence length="124" mass="13394">MAPPVKREDLIVPYIHVKKVADDNASANFVSQSMPMAAMFMRNKLLSWFTIFSAVIAVLYEVHGQTTVDGQSGFLRLLTALVGVGVCYMELLLPGTMMGPQSKIKKAAEQLSETVSAVSASATK</sequence>
<keyword evidence="1" id="KW-1133">Transmembrane helix</keyword>
<accession>A0A061AJN4</accession>
<dbReference type="AlphaFoldDB" id="A0A061AJN4"/>
<name>A0A061AJN4_CYBFA</name>